<dbReference type="Pfam" id="PF01590">
    <property type="entry name" value="GAF"/>
    <property type="match status" value="1"/>
</dbReference>
<evidence type="ECO:0000313" key="2">
    <source>
        <dbReference type="EMBL" id="SFS35176.1"/>
    </source>
</evidence>
<dbReference type="STRING" id="311180.SAMN04488050_101313"/>
<organism evidence="2 3">
    <name type="scientific">Alloyangia pacifica</name>
    <dbReference type="NCBI Taxonomy" id="311180"/>
    <lineage>
        <taxon>Bacteria</taxon>
        <taxon>Pseudomonadati</taxon>
        <taxon>Pseudomonadota</taxon>
        <taxon>Alphaproteobacteria</taxon>
        <taxon>Rhodobacterales</taxon>
        <taxon>Roseobacteraceae</taxon>
        <taxon>Alloyangia</taxon>
    </lineage>
</organism>
<dbReference type="InterPro" id="IPR029016">
    <property type="entry name" value="GAF-like_dom_sf"/>
</dbReference>
<gene>
    <name evidence="2" type="ORF">SAMN04488050_101313</name>
</gene>
<dbReference type="Gene3D" id="3.30.450.40">
    <property type="match status" value="1"/>
</dbReference>
<evidence type="ECO:0000313" key="3">
    <source>
        <dbReference type="Proteomes" id="UP000199392"/>
    </source>
</evidence>
<dbReference type="Gene3D" id="3.30.565.10">
    <property type="entry name" value="Histidine kinase-like ATPase, C-terminal domain"/>
    <property type="match status" value="1"/>
</dbReference>
<evidence type="ECO:0000259" key="1">
    <source>
        <dbReference type="PROSITE" id="PS50109"/>
    </source>
</evidence>
<dbReference type="InterPro" id="IPR011495">
    <property type="entry name" value="Sig_transdc_His_kin_sub2_dim/P"/>
</dbReference>
<dbReference type="PANTHER" id="PTHR43102:SF2">
    <property type="entry name" value="GAF DOMAIN-CONTAINING PROTEIN"/>
    <property type="match status" value="1"/>
</dbReference>
<proteinExistence type="predicted"/>
<dbReference type="AlphaFoldDB" id="A0A1I6P4M9"/>
<feature type="domain" description="Histidine kinase" evidence="1">
    <location>
        <begin position="194"/>
        <end position="389"/>
    </location>
</feature>
<dbReference type="PROSITE" id="PS50109">
    <property type="entry name" value="HIS_KIN"/>
    <property type="match status" value="1"/>
</dbReference>
<dbReference type="SMART" id="SM00065">
    <property type="entry name" value="GAF"/>
    <property type="match status" value="1"/>
</dbReference>
<accession>A0A1I6P4M9</accession>
<name>A0A1I6P4M9_9RHOB</name>
<dbReference type="SUPFAM" id="SSF55874">
    <property type="entry name" value="ATPase domain of HSP90 chaperone/DNA topoisomerase II/histidine kinase"/>
    <property type="match status" value="1"/>
</dbReference>
<reference evidence="3" key="1">
    <citation type="submission" date="2016-10" db="EMBL/GenBank/DDBJ databases">
        <authorList>
            <person name="Varghese N."/>
            <person name="Submissions S."/>
        </authorList>
    </citation>
    <scope>NUCLEOTIDE SEQUENCE [LARGE SCALE GENOMIC DNA]</scope>
    <source>
        <strain evidence="3">DSM 26894</strain>
    </source>
</reference>
<dbReference type="GO" id="GO:0016301">
    <property type="term" value="F:kinase activity"/>
    <property type="evidence" value="ECO:0007669"/>
    <property type="project" value="UniProtKB-KW"/>
</dbReference>
<keyword evidence="3" id="KW-1185">Reference proteome</keyword>
<dbReference type="InterPro" id="IPR036890">
    <property type="entry name" value="HATPase_C_sf"/>
</dbReference>
<keyword evidence="2" id="KW-0418">Kinase</keyword>
<dbReference type="InterPro" id="IPR003018">
    <property type="entry name" value="GAF"/>
</dbReference>
<dbReference type="PANTHER" id="PTHR43102">
    <property type="entry name" value="SLR1143 PROTEIN"/>
    <property type="match status" value="1"/>
</dbReference>
<dbReference type="EMBL" id="FOZW01000001">
    <property type="protein sequence ID" value="SFS35176.1"/>
    <property type="molecule type" value="Genomic_DNA"/>
</dbReference>
<dbReference type="Pfam" id="PF07568">
    <property type="entry name" value="HisKA_2"/>
    <property type="match status" value="1"/>
</dbReference>
<sequence>MPALIAARAVRDLLKGQFQKMVLARKTDDELERLAELRSFGVLDSAPDPAFDEVVELLASLLEVPVALISLVDEQRQWFKARFGMEPGQTPLEQSICAHAILSEDILEIEDTMLDLRSADNPLCCGTISKMRFYAGAPLITRSGHCIGTLCVLDEKPRKLTVQQRKLLKVMAGQVMRQLDLQRALHNKEVLREEIDHRVKNSLQTVASTIRLYRARSNEAETRDALDAIARRVDSVSQLHAELNLTSKMHFVRLDTYLSRVATLLQRHAPAEVDFEVDVPRIEVESRVAASIGVVANEFAANAMKYAFHEGDPKPVIRFELRETGVNRIQFTCRDNGSGPEPGSTLDALASSALGARLLEAAVSQVGGTVVERREPGGYVLEAELPVDPAADSAITPAELPRAAPAAE</sequence>
<dbReference type="InterPro" id="IPR005467">
    <property type="entry name" value="His_kinase_dom"/>
</dbReference>
<dbReference type="Proteomes" id="UP000199392">
    <property type="component" value="Unassembled WGS sequence"/>
</dbReference>
<dbReference type="SUPFAM" id="SSF55781">
    <property type="entry name" value="GAF domain-like"/>
    <property type="match status" value="1"/>
</dbReference>
<protein>
    <submittedName>
        <fullName evidence="2">Two-component sensor histidine kinase, contains HisKA and HATPase domains</fullName>
    </submittedName>
</protein>
<keyword evidence="2" id="KW-0808">Transferase</keyword>